<comment type="caution">
    <text evidence="1">The sequence shown here is derived from an EMBL/GenBank/DDBJ whole genome shotgun (WGS) entry which is preliminary data.</text>
</comment>
<keyword evidence="2" id="KW-1185">Reference proteome</keyword>
<organism evidence="1 2">
    <name type="scientific">Alsobacter ponti</name>
    <dbReference type="NCBI Taxonomy" id="2962936"/>
    <lineage>
        <taxon>Bacteria</taxon>
        <taxon>Pseudomonadati</taxon>
        <taxon>Pseudomonadota</taxon>
        <taxon>Alphaproteobacteria</taxon>
        <taxon>Hyphomicrobiales</taxon>
        <taxon>Alsobacteraceae</taxon>
        <taxon>Alsobacter</taxon>
    </lineage>
</organism>
<name>A0ABT1LF03_9HYPH</name>
<dbReference type="EMBL" id="JANCLU010000013">
    <property type="protein sequence ID" value="MCP8939701.1"/>
    <property type="molecule type" value="Genomic_DNA"/>
</dbReference>
<dbReference type="SUPFAM" id="SSF50199">
    <property type="entry name" value="Staphylococcal nuclease"/>
    <property type="match status" value="1"/>
</dbReference>
<accession>A0ABT1LF03</accession>
<dbReference type="Proteomes" id="UP001205890">
    <property type="component" value="Unassembled WGS sequence"/>
</dbReference>
<evidence type="ECO:0000313" key="1">
    <source>
        <dbReference type="EMBL" id="MCP8939701.1"/>
    </source>
</evidence>
<gene>
    <name evidence="1" type="ORF">NK718_14325</name>
</gene>
<reference evidence="1 2" key="1">
    <citation type="submission" date="2022-07" db="EMBL/GenBank/DDBJ databases">
        <authorList>
            <person name="Li W.-J."/>
            <person name="Deng Q.-Q."/>
        </authorList>
    </citation>
    <scope>NUCLEOTIDE SEQUENCE [LARGE SCALE GENOMIC DNA]</scope>
    <source>
        <strain evidence="1 2">SYSU M60028</strain>
    </source>
</reference>
<dbReference type="Gene3D" id="2.40.50.90">
    <property type="match status" value="1"/>
</dbReference>
<sequence>MDEAPAAFVDGGRLPGGGPAVWNGLGLLPRPELLHLVPRHRGGDIEAETLAGTARVLDRDTVEVAGVRIRLNGIDAEEVGHGFSEQEPNGAAARAGMQVIVSGVPVRCALNGERTDDRMVGVGFNKAGEDIIAERPDGLALDCCRFSGGRYRSLEPASARAALIEKPHR</sequence>
<protein>
    <recommendedName>
        <fullName evidence="3">MOSC domain-containing protein</fullName>
    </recommendedName>
</protein>
<dbReference type="InterPro" id="IPR035437">
    <property type="entry name" value="SNase_OB-fold_sf"/>
</dbReference>
<evidence type="ECO:0008006" key="3">
    <source>
        <dbReference type="Google" id="ProtNLM"/>
    </source>
</evidence>
<evidence type="ECO:0000313" key="2">
    <source>
        <dbReference type="Proteomes" id="UP001205890"/>
    </source>
</evidence>
<dbReference type="RefSeq" id="WP_254743601.1">
    <property type="nucleotide sequence ID" value="NZ_JANCLU010000013.1"/>
</dbReference>
<proteinExistence type="predicted"/>